<evidence type="ECO:0000256" key="2">
    <source>
        <dbReference type="ARBA" id="ARBA00022649"/>
    </source>
</evidence>
<dbReference type="Proteomes" id="UP000219068">
    <property type="component" value="Unassembled WGS sequence"/>
</dbReference>
<dbReference type="InterPro" id="IPR022789">
    <property type="entry name" value="ParD"/>
</dbReference>
<dbReference type="CDD" id="cd22231">
    <property type="entry name" value="RHH_NikR_HicB-like"/>
    <property type="match status" value="1"/>
</dbReference>
<dbReference type="AlphaFoldDB" id="A0A285RXI4"/>
<feature type="region of interest" description="Disordered" evidence="3">
    <location>
        <begin position="74"/>
        <end position="94"/>
    </location>
</feature>
<dbReference type="GO" id="GO:0006355">
    <property type="term" value="P:regulation of DNA-templated transcription"/>
    <property type="evidence" value="ECO:0007669"/>
    <property type="project" value="InterPro"/>
</dbReference>
<protein>
    <submittedName>
        <fullName evidence="4">Antitoxin ParD1/3/4</fullName>
    </submittedName>
</protein>
<gene>
    <name evidence="4" type="ORF">SAMN05428964_1012098</name>
</gene>
<organism evidence="4 5">
    <name type="scientific">Thalassospira xiamenensis</name>
    <dbReference type="NCBI Taxonomy" id="220697"/>
    <lineage>
        <taxon>Bacteria</taxon>
        <taxon>Pseudomonadati</taxon>
        <taxon>Pseudomonadota</taxon>
        <taxon>Alphaproteobacteria</taxon>
        <taxon>Rhodospirillales</taxon>
        <taxon>Thalassospiraceae</taxon>
        <taxon>Thalassospira</taxon>
    </lineage>
</organism>
<dbReference type="Pfam" id="PF03693">
    <property type="entry name" value="ParD_antitoxin"/>
    <property type="match status" value="1"/>
</dbReference>
<evidence type="ECO:0000256" key="3">
    <source>
        <dbReference type="SAM" id="MobiDB-lite"/>
    </source>
</evidence>
<dbReference type="InterPro" id="IPR038296">
    <property type="entry name" value="ParD_sf"/>
</dbReference>
<dbReference type="EMBL" id="OBMM01000001">
    <property type="protein sequence ID" value="SOB97168.1"/>
    <property type="molecule type" value="Genomic_DNA"/>
</dbReference>
<evidence type="ECO:0000256" key="1">
    <source>
        <dbReference type="ARBA" id="ARBA00008580"/>
    </source>
</evidence>
<comment type="similarity">
    <text evidence="1">Belongs to the ParD antitoxin family.</text>
</comment>
<evidence type="ECO:0000313" key="4">
    <source>
        <dbReference type="EMBL" id="SOB97168.1"/>
    </source>
</evidence>
<reference evidence="4 5" key="1">
    <citation type="submission" date="2017-08" db="EMBL/GenBank/DDBJ databases">
        <authorList>
            <person name="de Groot N.N."/>
        </authorList>
    </citation>
    <scope>NUCLEOTIDE SEQUENCE [LARGE SCALE GENOMIC DNA]</scope>
    <source>
        <strain evidence="4 5">USBA 78</strain>
    </source>
</reference>
<keyword evidence="2" id="KW-1277">Toxin-antitoxin system</keyword>
<dbReference type="PANTHER" id="PTHR36582">
    <property type="entry name" value="ANTITOXIN PARD"/>
    <property type="match status" value="1"/>
</dbReference>
<dbReference type="SUPFAM" id="SSF47598">
    <property type="entry name" value="Ribbon-helix-helix"/>
    <property type="match status" value="1"/>
</dbReference>
<dbReference type="PANTHER" id="PTHR36582:SF2">
    <property type="entry name" value="ANTITOXIN PARD"/>
    <property type="match status" value="1"/>
</dbReference>
<dbReference type="NCBIfam" id="TIGR02606">
    <property type="entry name" value="antidote_CC2985"/>
    <property type="match status" value="1"/>
</dbReference>
<proteinExistence type="inferred from homology"/>
<dbReference type="Gene3D" id="6.10.10.120">
    <property type="entry name" value="Antitoxin ParD1-like"/>
    <property type="match status" value="1"/>
</dbReference>
<dbReference type="RefSeq" id="WP_097051360.1">
    <property type="nucleotide sequence ID" value="NZ_OBMM01000001.1"/>
</dbReference>
<name>A0A285RXI4_9PROT</name>
<dbReference type="InterPro" id="IPR010985">
    <property type="entry name" value="Ribbon_hlx_hlx"/>
</dbReference>
<evidence type="ECO:0000313" key="5">
    <source>
        <dbReference type="Proteomes" id="UP000219068"/>
    </source>
</evidence>
<accession>A0A285RXI4</accession>
<sequence>MPTRNVNLTDDQDAFVEKMVRAGKYQNASEAMRDAVRGLQQRWKEDELKLELLRKSIDTGIADLENGNYEDMDDTSLESWLAPPKKTTGKTAGA</sequence>